<name>A0ABS8LWD3_9FLAO</name>
<gene>
    <name evidence="3" type="ORF">LNQ34_03770</name>
</gene>
<dbReference type="InterPro" id="IPR053148">
    <property type="entry name" value="PD-DEXK-like_domain"/>
</dbReference>
<dbReference type="RefSeq" id="WP_202701461.1">
    <property type="nucleotide sequence ID" value="NZ_JAJJMN010000001.1"/>
</dbReference>
<evidence type="ECO:0000259" key="2">
    <source>
        <dbReference type="Pfam" id="PF17761"/>
    </source>
</evidence>
<dbReference type="InterPro" id="IPR011856">
    <property type="entry name" value="tRNA_endonuc-like_dom_sf"/>
</dbReference>
<dbReference type="PANTHER" id="PTHR30547">
    <property type="entry name" value="UNCHARACTERIZED PROTEIN YHCG-RELATED"/>
    <property type="match status" value="1"/>
</dbReference>
<evidence type="ECO:0000259" key="1">
    <source>
        <dbReference type="Pfam" id="PF06250"/>
    </source>
</evidence>
<feature type="domain" description="YhcG N-terminal" evidence="2">
    <location>
        <begin position="17"/>
        <end position="152"/>
    </location>
</feature>
<dbReference type="Pfam" id="PF06250">
    <property type="entry name" value="YhcG_C"/>
    <property type="match status" value="1"/>
</dbReference>
<organism evidence="3 4">
    <name type="scientific">Flavobacterium lipolyticum</name>
    <dbReference type="NCBI Taxonomy" id="2893754"/>
    <lineage>
        <taxon>Bacteria</taxon>
        <taxon>Pseudomonadati</taxon>
        <taxon>Bacteroidota</taxon>
        <taxon>Flavobacteriia</taxon>
        <taxon>Flavobacteriales</taxon>
        <taxon>Flavobacteriaceae</taxon>
        <taxon>Flavobacterium</taxon>
    </lineage>
</organism>
<dbReference type="InterPro" id="IPR009362">
    <property type="entry name" value="YhcG_C"/>
</dbReference>
<dbReference type="Gene3D" id="3.40.1350.10">
    <property type="match status" value="1"/>
</dbReference>
<dbReference type="InterPro" id="IPR041527">
    <property type="entry name" value="YhcG_N"/>
</dbReference>
<reference evidence="3" key="1">
    <citation type="submission" date="2021-11" db="EMBL/GenBank/DDBJ databases">
        <title>Description of novel Flavobacterium species.</title>
        <authorList>
            <person name="Saticioglu I.B."/>
            <person name="Ay H."/>
            <person name="Altun S."/>
            <person name="Duman M."/>
        </authorList>
    </citation>
    <scope>NUCLEOTIDE SEQUENCE</scope>
    <source>
        <strain evidence="3">F-126</strain>
    </source>
</reference>
<dbReference type="Pfam" id="PF17761">
    <property type="entry name" value="DUF1016_N"/>
    <property type="match status" value="1"/>
</dbReference>
<proteinExistence type="predicted"/>
<evidence type="ECO:0000313" key="4">
    <source>
        <dbReference type="Proteomes" id="UP001430700"/>
    </source>
</evidence>
<dbReference type="EMBL" id="JAJJMN010000001">
    <property type="protein sequence ID" value="MCC9016886.1"/>
    <property type="molecule type" value="Genomic_DNA"/>
</dbReference>
<dbReference type="Proteomes" id="UP001430700">
    <property type="component" value="Unassembled WGS sequence"/>
</dbReference>
<sequence>MSDKPDTNDKPELLDSIIGLIDQTRHFVAKTVNQELTILYWKIGKTINEEILKNDRADYGKKTVQILSLELSKRYGTGFSKRNIHSFIKLNTIFQDFTIVQTLSAQLSWSHLYSILSIDNNIKREFYIQMSIHERWSVRTLQDRVDSMLFERTAISKKPEETIINDLALLKNEKLISPDLTFRDPYFLDFLGLHDTYSEKDLESSILAQLQNFITEMGSEFAFLARQKRITIDNEDFYIDLLFYHRGLKSLVAIDLKLGKFKAGYKGQMELYLRWLEKNEQKEGENKPIGLILCSEKSPEQINYLMLDNDEQIKVSAYLTQLPEKKLLLEKLEKAIAIAENNIKNK</sequence>
<accession>A0ABS8LWD3</accession>
<dbReference type="PANTHER" id="PTHR30547:SF5">
    <property type="entry name" value="NUCLEASE YHCG-RELATED"/>
    <property type="match status" value="1"/>
</dbReference>
<comment type="caution">
    <text evidence="3">The sequence shown here is derived from an EMBL/GenBank/DDBJ whole genome shotgun (WGS) entry which is preliminary data.</text>
</comment>
<protein>
    <submittedName>
        <fullName evidence="3">PDDEXK nuclease domain-containing protein</fullName>
    </submittedName>
</protein>
<evidence type="ECO:0000313" key="3">
    <source>
        <dbReference type="EMBL" id="MCC9016886.1"/>
    </source>
</evidence>
<keyword evidence="4" id="KW-1185">Reference proteome</keyword>
<feature type="domain" description="YhcG PDDEXK nuclease" evidence="1">
    <location>
        <begin position="181"/>
        <end position="327"/>
    </location>
</feature>